<dbReference type="RefSeq" id="WP_074225560.1">
    <property type="nucleotide sequence ID" value="NZ_FSRC01000002.1"/>
</dbReference>
<dbReference type="STRING" id="226505.SAMN05444394_2757"/>
<keyword evidence="1" id="KW-0732">Signal</keyword>
<feature type="chain" id="PRO_5012748944" description="Lipoprotein" evidence="1">
    <location>
        <begin position="22"/>
        <end position="155"/>
    </location>
</feature>
<dbReference type="AlphaFoldDB" id="A0A1N6FVA7"/>
<dbReference type="EMBL" id="FSRC01000002">
    <property type="protein sequence ID" value="SIN99215.1"/>
    <property type="molecule type" value="Genomic_DNA"/>
</dbReference>
<evidence type="ECO:0000313" key="3">
    <source>
        <dbReference type="Proteomes" id="UP000185221"/>
    </source>
</evidence>
<protein>
    <recommendedName>
        <fullName evidence="4">Lipoprotein</fullName>
    </recommendedName>
</protein>
<dbReference type="Proteomes" id="UP000185221">
    <property type="component" value="Unassembled WGS sequence"/>
</dbReference>
<organism evidence="2 3">
    <name type="scientific">Algoriphagus halophilus</name>
    <dbReference type="NCBI Taxonomy" id="226505"/>
    <lineage>
        <taxon>Bacteria</taxon>
        <taxon>Pseudomonadati</taxon>
        <taxon>Bacteroidota</taxon>
        <taxon>Cytophagia</taxon>
        <taxon>Cytophagales</taxon>
        <taxon>Cyclobacteriaceae</taxon>
        <taxon>Algoriphagus</taxon>
    </lineage>
</organism>
<feature type="signal peptide" evidence="1">
    <location>
        <begin position="1"/>
        <end position="21"/>
    </location>
</feature>
<proteinExistence type="predicted"/>
<name>A0A1N6FVA7_9BACT</name>
<accession>A0A1N6FVA7</accession>
<keyword evidence="3" id="KW-1185">Reference proteome</keyword>
<evidence type="ECO:0000313" key="2">
    <source>
        <dbReference type="EMBL" id="SIN99215.1"/>
    </source>
</evidence>
<sequence length="155" mass="18364">MKNVLFFILFLCILACNPSNTNGSKNYNQRKIGQKGELVIVFNRYSENTELNKRSTEPNKSFQYWREGFEPPFEDPNLYISVAHGLDQGKKKISRRDLAEMEVWFDSEMGYLDWFRLNFEKYYIIYEDEYLVKGSLHPEFEFQAWEVKIGTGGVE</sequence>
<evidence type="ECO:0000256" key="1">
    <source>
        <dbReference type="SAM" id="SignalP"/>
    </source>
</evidence>
<reference evidence="3" key="1">
    <citation type="submission" date="2016-11" db="EMBL/GenBank/DDBJ databases">
        <authorList>
            <person name="Varghese N."/>
            <person name="Submissions S."/>
        </authorList>
    </citation>
    <scope>NUCLEOTIDE SEQUENCE [LARGE SCALE GENOMIC DNA]</scope>
    <source>
        <strain evidence="3">DSM 15292</strain>
    </source>
</reference>
<gene>
    <name evidence="2" type="ORF">SAMN05444394_2757</name>
</gene>
<dbReference type="OrthoDB" id="826220at2"/>
<evidence type="ECO:0008006" key="4">
    <source>
        <dbReference type="Google" id="ProtNLM"/>
    </source>
</evidence>